<keyword evidence="4" id="KW-0234">DNA repair</keyword>
<keyword evidence="2" id="KW-0227">DNA damage</keyword>
<dbReference type="AlphaFoldDB" id="A0A173MB64"/>
<evidence type="ECO:0000256" key="4">
    <source>
        <dbReference type="ARBA" id="ARBA00023204"/>
    </source>
</evidence>
<keyword evidence="8" id="KW-1185">Reference proteome</keyword>
<evidence type="ECO:0000256" key="2">
    <source>
        <dbReference type="ARBA" id="ARBA00022763"/>
    </source>
</evidence>
<gene>
    <name evidence="7" type="ORF">SAMN05421788_11139</name>
</gene>
<dbReference type="PROSITE" id="PS50173">
    <property type="entry name" value="UMUC"/>
    <property type="match status" value="1"/>
</dbReference>
<dbReference type="RefSeq" id="WP_076381903.1">
    <property type="nucleotide sequence ID" value="NZ_AP017422.1"/>
</dbReference>
<keyword evidence="3" id="KW-0741">SOS mutagenesis</keyword>
<organism evidence="7 8">
    <name type="scientific">Filimonas lacunae</name>
    <dbReference type="NCBI Taxonomy" id="477680"/>
    <lineage>
        <taxon>Bacteria</taxon>
        <taxon>Pseudomonadati</taxon>
        <taxon>Bacteroidota</taxon>
        <taxon>Chitinophagia</taxon>
        <taxon>Chitinophagales</taxon>
        <taxon>Chitinophagaceae</taxon>
        <taxon>Filimonas</taxon>
    </lineage>
</organism>
<dbReference type="OrthoDB" id="9808813at2"/>
<name>A0A173MB64_9BACT</name>
<dbReference type="PANTHER" id="PTHR11076">
    <property type="entry name" value="DNA REPAIR POLYMERASE UMUC / TRANSFERASE FAMILY MEMBER"/>
    <property type="match status" value="1"/>
</dbReference>
<sequence>MYSLVDCNSFYCSCERLFQPKFKQSPVVVLSNNDGCAISRTDEAKALGITMGTPGFMLEQYKRQNGLIVFSSNYALYQDMSDRVMSTLSGMVKDIEVYSIDEAFLDISGYTYHNLFEFGKEIRQQVLMHTGIPVGVGIAATKTLAKMANRYAKKQHKHIGVYNATTEESIQQMMQDTPVEDIWGIGSQRAKLLLKHNIKTAADLVKVSEEWIRKHMNVTGLRLLKELKGIACIEWEPDAQSKQGICTGRSFGTIITEKKFIDQAVADYTENCARKLRKQGSCTSRIQVFLQTNPHRVQDQQYFRSATIKIPVATSDTAKLLKYAQHALNIIYRHGYNYQRAGVLIDSFVSDNNVQLGMFSTPDSENSKKMSQVYDALNSHYGKGTVRFARQGFEKPYALRAQNLSPRYTTRLSDIIKAK</sequence>
<dbReference type="InterPro" id="IPR001126">
    <property type="entry name" value="UmuC"/>
</dbReference>
<dbReference type="InterPro" id="IPR050116">
    <property type="entry name" value="DNA_polymerase-Y"/>
</dbReference>
<dbReference type="GO" id="GO:0003887">
    <property type="term" value="F:DNA-directed DNA polymerase activity"/>
    <property type="evidence" value="ECO:0007669"/>
    <property type="project" value="TreeGrafter"/>
</dbReference>
<dbReference type="InterPro" id="IPR043128">
    <property type="entry name" value="Rev_trsase/Diguanyl_cyclase"/>
</dbReference>
<protein>
    <submittedName>
        <fullName evidence="7">DNA polymerase V</fullName>
    </submittedName>
</protein>
<evidence type="ECO:0000256" key="1">
    <source>
        <dbReference type="ARBA" id="ARBA00010945"/>
    </source>
</evidence>
<reference evidence="8" key="1">
    <citation type="submission" date="2017-01" db="EMBL/GenBank/DDBJ databases">
        <authorList>
            <person name="Varghese N."/>
            <person name="Submissions S."/>
        </authorList>
    </citation>
    <scope>NUCLEOTIDE SEQUENCE [LARGE SCALE GENOMIC DNA]</scope>
    <source>
        <strain evidence="8">DSM 21054</strain>
    </source>
</reference>
<feature type="domain" description="UmuC" evidence="6">
    <location>
        <begin position="2"/>
        <end position="186"/>
    </location>
</feature>
<dbReference type="Pfam" id="PF13438">
    <property type="entry name" value="DUF4113"/>
    <property type="match status" value="1"/>
</dbReference>
<dbReference type="Proteomes" id="UP000186917">
    <property type="component" value="Unassembled WGS sequence"/>
</dbReference>
<dbReference type="InterPro" id="IPR043502">
    <property type="entry name" value="DNA/RNA_pol_sf"/>
</dbReference>
<evidence type="ECO:0000313" key="7">
    <source>
        <dbReference type="EMBL" id="SIT32147.1"/>
    </source>
</evidence>
<accession>A0A173MB64</accession>
<dbReference type="Gene3D" id="3.40.1170.60">
    <property type="match status" value="1"/>
</dbReference>
<evidence type="ECO:0000256" key="5">
    <source>
        <dbReference type="ARBA" id="ARBA00023236"/>
    </source>
</evidence>
<dbReference type="GO" id="GO:0005829">
    <property type="term" value="C:cytosol"/>
    <property type="evidence" value="ECO:0007669"/>
    <property type="project" value="TreeGrafter"/>
</dbReference>
<dbReference type="Pfam" id="PF00817">
    <property type="entry name" value="IMS"/>
    <property type="match status" value="1"/>
</dbReference>
<proteinExistence type="inferred from homology"/>
<dbReference type="KEGG" id="fln:FLA_0759"/>
<dbReference type="Gene3D" id="3.30.70.270">
    <property type="match status" value="1"/>
</dbReference>
<evidence type="ECO:0000256" key="3">
    <source>
        <dbReference type="ARBA" id="ARBA00023199"/>
    </source>
</evidence>
<comment type="similarity">
    <text evidence="1">Belongs to the DNA polymerase type-Y family.</text>
</comment>
<dbReference type="EMBL" id="FTOR01000011">
    <property type="protein sequence ID" value="SIT32147.1"/>
    <property type="molecule type" value="Genomic_DNA"/>
</dbReference>
<evidence type="ECO:0000313" key="8">
    <source>
        <dbReference type="Proteomes" id="UP000186917"/>
    </source>
</evidence>
<dbReference type="STRING" id="477680.SAMN05421788_11139"/>
<dbReference type="GO" id="GO:0003684">
    <property type="term" value="F:damaged DNA binding"/>
    <property type="evidence" value="ECO:0007669"/>
    <property type="project" value="InterPro"/>
</dbReference>
<dbReference type="SUPFAM" id="SSF56672">
    <property type="entry name" value="DNA/RNA polymerases"/>
    <property type="match status" value="1"/>
</dbReference>
<dbReference type="GO" id="GO:0009432">
    <property type="term" value="P:SOS response"/>
    <property type="evidence" value="ECO:0007669"/>
    <property type="project" value="UniProtKB-KW"/>
</dbReference>
<evidence type="ECO:0000259" key="6">
    <source>
        <dbReference type="PROSITE" id="PS50173"/>
    </source>
</evidence>
<keyword evidence="5" id="KW-0742">SOS response</keyword>
<dbReference type="InterPro" id="IPR017961">
    <property type="entry name" value="DNA_pol_Y-fam_little_finger"/>
</dbReference>
<dbReference type="PANTHER" id="PTHR11076:SF34">
    <property type="entry name" value="PROTEIN UMUC"/>
    <property type="match status" value="1"/>
</dbReference>
<dbReference type="GO" id="GO:0042276">
    <property type="term" value="P:error-prone translesion synthesis"/>
    <property type="evidence" value="ECO:0007669"/>
    <property type="project" value="TreeGrafter"/>
</dbReference>
<dbReference type="GO" id="GO:0006281">
    <property type="term" value="P:DNA repair"/>
    <property type="evidence" value="ECO:0007669"/>
    <property type="project" value="UniProtKB-KW"/>
</dbReference>
<dbReference type="InterPro" id="IPR025188">
    <property type="entry name" value="DUF4113"/>
</dbReference>
<dbReference type="Pfam" id="PF11799">
    <property type="entry name" value="IMS_C"/>
    <property type="match status" value="1"/>
</dbReference>
<dbReference type="Gene3D" id="1.10.150.20">
    <property type="entry name" value="5' to 3' exonuclease, C-terminal subdomain"/>
    <property type="match status" value="1"/>
</dbReference>
<dbReference type="CDD" id="cd01700">
    <property type="entry name" value="PolY_Pol_V_umuC"/>
    <property type="match status" value="1"/>
</dbReference>